<dbReference type="InParanoid" id="A0A152A1H9"/>
<dbReference type="Proteomes" id="UP000076078">
    <property type="component" value="Unassembled WGS sequence"/>
</dbReference>
<feature type="compositionally biased region" description="Low complexity" evidence="1">
    <location>
        <begin position="148"/>
        <end position="182"/>
    </location>
</feature>
<dbReference type="InterPro" id="IPR011993">
    <property type="entry name" value="PH-like_dom_sf"/>
</dbReference>
<dbReference type="OrthoDB" id="20243at2759"/>
<feature type="compositionally biased region" description="Low complexity" evidence="1">
    <location>
        <begin position="215"/>
        <end position="227"/>
    </location>
</feature>
<dbReference type="SMART" id="SM00233">
    <property type="entry name" value="PH"/>
    <property type="match status" value="1"/>
</dbReference>
<evidence type="ECO:0000256" key="1">
    <source>
        <dbReference type="SAM" id="MobiDB-lite"/>
    </source>
</evidence>
<evidence type="ECO:0000313" key="4">
    <source>
        <dbReference type="Proteomes" id="UP000076078"/>
    </source>
</evidence>
<dbReference type="STRING" id="361077.A0A152A1H9"/>
<sequence>MKNLMDILESEIENNMINTATGSSINNSTSNIASKESQSKKKNLVASFFKSKSSSYTNMTSLLPSKSNGLSQSHGNLNVLKSSKEKIPQPPSPQQQSSNLSSTPPISNIPNITISTSNSSPTSSSGLSKSGSFSKRTPSPVNTPGELPQTSDNNNNNNSPGASSSTTTSVSVESPLSSSPLSESEELLNRSSGKHKHKSQPPPLINHQLLQTKKSSSSFLSNSEPSSRATSLNSTVVITSKPSTEKTWEISDDFEISKNKDQILLNVENILGNLSQKQKILTEKPVSQQHSALTLNSNAEELERLEMERYEKRLKVSHEVQVIMEILKQYNFGFEMVEVDMDMNLDLFGGDDAERKTFLLAKKILNLKMEISKATSSKRVYILGSIINSILQYLSSSVIPTEVNSIPIEMTITMGMTSSIIPHLSQNVYRKGNLFKKKSRTIGSTKFSSKWVVLTHSEFLIYSSEKEESVLYRKSLLDLQSIVLNSQKEYNTANCFTLNFLDNNNSSSSNNGANISSNSQQMSDNNLMLGNEDWNTSGSLSSSFNGFSGSKSFGSSHGSGNSGKNGKVQLKPLVFYSDQYEDYQQWILSLDGILNSNFKSIMDLTQKEQMLSMYKSNFRGGSFRYGEHEEWNYYDGKLTLQSSQWEQGLEYQWDGCTLSPTSNSKVSFGRGRWNGVWLTWYSEEKSKEPFLKYLYQPIQKQYILDSYPIRSQYSWTWSRHFLVCSATGGGEYICEGEIPPSLVMLVQMLKYYKASK</sequence>
<dbReference type="InterPro" id="IPR001849">
    <property type="entry name" value="PH_domain"/>
</dbReference>
<dbReference type="EMBL" id="LODT01000016">
    <property type="protein sequence ID" value="KYR00070.1"/>
    <property type="molecule type" value="Genomic_DNA"/>
</dbReference>
<organism evidence="3 4">
    <name type="scientific">Tieghemostelium lacteum</name>
    <name type="common">Slime mold</name>
    <name type="synonym">Dictyostelium lacteum</name>
    <dbReference type="NCBI Taxonomy" id="361077"/>
    <lineage>
        <taxon>Eukaryota</taxon>
        <taxon>Amoebozoa</taxon>
        <taxon>Evosea</taxon>
        <taxon>Eumycetozoa</taxon>
        <taxon>Dictyostelia</taxon>
        <taxon>Dictyosteliales</taxon>
        <taxon>Raperosteliaceae</taxon>
        <taxon>Tieghemostelium</taxon>
    </lineage>
</organism>
<name>A0A152A1H9_TIELA</name>
<reference evidence="3 4" key="1">
    <citation type="submission" date="2015-12" db="EMBL/GenBank/DDBJ databases">
        <title>Dictyostelia acquired genes for synthesis and detection of signals that induce cell-type specialization by lateral gene transfer from prokaryotes.</title>
        <authorList>
            <person name="Gloeckner G."/>
            <person name="Schaap P."/>
        </authorList>
    </citation>
    <scope>NUCLEOTIDE SEQUENCE [LARGE SCALE GENOMIC DNA]</scope>
    <source>
        <strain evidence="3 4">TK</strain>
    </source>
</reference>
<dbReference type="AlphaFoldDB" id="A0A152A1H9"/>
<feature type="region of interest" description="Disordered" evidence="1">
    <location>
        <begin position="83"/>
        <end position="234"/>
    </location>
</feature>
<accession>A0A152A1H9</accession>
<proteinExistence type="predicted"/>
<feature type="domain" description="PH" evidence="2">
    <location>
        <begin position="427"/>
        <end position="595"/>
    </location>
</feature>
<dbReference type="Gene3D" id="2.30.29.30">
    <property type="entry name" value="Pleckstrin-homology domain (PH domain)/Phosphotyrosine-binding domain (PTB)"/>
    <property type="match status" value="1"/>
</dbReference>
<keyword evidence="4" id="KW-1185">Reference proteome</keyword>
<feature type="compositionally biased region" description="Low complexity" evidence="1">
    <location>
        <begin position="94"/>
        <end position="135"/>
    </location>
</feature>
<dbReference type="OMA" id="FSSKWVV"/>
<comment type="caution">
    <text evidence="3">The sequence shown here is derived from an EMBL/GenBank/DDBJ whole genome shotgun (WGS) entry which is preliminary data.</text>
</comment>
<feature type="region of interest" description="Disordered" evidence="1">
    <location>
        <begin position="57"/>
        <end position="76"/>
    </location>
</feature>
<evidence type="ECO:0000313" key="3">
    <source>
        <dbReference type="EMBL" id="KYR00070.1"/>
    </source>
</evidence>
<protein>
    <recommendedName>
        <fullName evidence="2">PH domain-containing protein</fullName>
    </recommendedName>
</protein>
<dbReference type="FunCoup" id="A0A152A1H9">
    <property type="interactions" value="425"/>
</dbReference>
<evidence type="ECO:0000259" key="2">
    <source>
        <dbReference type="PROSITE" id="PS50003"/>
    </source>
</evidence>
<gene>
    <name evidence="3" type="ORF">DLAC_03216</name>
</gene>
<dbReference type="PROSITE" id="PS50003">
    <property type="entry name" value="PH_DOMAIN"/>
    <property type="match status" value="1"/>
</dbReference>
<dbReference type="SUPFAM" id="SSF50729">
    <property type="entry name" value="PH domain-like"/>
    <property type="match status" value="1"/>
</dbReference>